<proteinExistence type="predicted"/>
<keyword evidence="3" id="KW-1185">Reference proteome</keyword>
<organism evidence="2 3">
    <name type="scientific">Nocardiopsis composta</name>
    <dbReference type="NCBI Taxonomy" id="157465"/>
    <lineage>
        <taxon>Bacteria</taxon>
        <taxon>Bacillati</taxon>
        <taxon>Actinomycetota</taxon>
        <taxon>Actinomycetes</taxon>
        <taxon>Streptosporangiales</taxon>
        <taxon>Nocardiopsidaceae</taxon>
        <taxon>Nocardiopsis</taxon>
    </lineage>
</organism>
<dbReference type="Proteomes" id="UP000572635">
    <property type="component" value="Unassembled WGS sequence"/>
</dbReference>
<protein>
    <submittedName>
        <fullName evidence="2">Uncharacterized protein</fullName>
    </submittedName>
</protein>
<feature type="region of interest" description="Disordered" evidence="1">
    <location>
        <begin position="28"/>
        <end position="48"/>
    </location>
</feature>
<dbReference type="AlphaFoldDB" id="A0A7W8VFB0"/>
<reference evidence="2 3" key="1">
    <citation type="submission" date="2020-08" db="EMBL/GenBank/DDBJ databases">
        <title>Sequencing the genomes of 1000 actinobacteria strains.</title>
        <authorList>
            <person name="Klenk H.-P."/>
        </authorList>
    </citation>
    <scope>NUCLEOTIDE SEQUENCE [LARGE SCALE GENOMIC DNA]</scope>
    <source>
        <strain evidence="2 3">DSM 44551</strain>
    </source>
</reference>
<comment type="caution">
    <text evidence="2">The sequence shown here is derived from an EMBL/GenBank/DDBJ whole genome shotgun (WGS) entry which is preliminary data.</text>
</comment>
<evidence type="ECO:0000313" key="3">
    <source>
        <dbReference type="Proteomes" id="UP000572635"/>
    </source>
</evidence>
<evidence type="ECO:0000313" key="2">
    <source>
        <dbReference type="EMBL" id="MBB5433915.1"/>
    </source>
</evidence>
<dbReference type="RefSeq" id="WP_184394084.1">
    <property type="nucleotide sequence ID" value="NZ_BAAAJD010000135.1"/>
</dbReference>
<dbReference type="PROSITE" id="PS51257">
    <property type="entry name" value="PROKAR_LIPOPROTEIN"/>
    <property type="match status" value="1"/>
</dbReference>
<gene>
    <name evidence="2" type="ORF">HDA36_003999</name>
</gene>
<evidence type="ECO:0000256" key="1">
    <source>
        <dbReference type="SAM" id="MobiDB-lite"/>
    </source>
</evidence>
<accession>A0A7W8VFB0</accession>
<name>A0A7W8VFB0_9ACTN</name>
<dbReference type="EMBL" id="JACHDB010000001">
    <property type="protein sequence ID" value="MBB5433915.1"/>
    <property type="molecule type" value="Genomic_DNA"/>
</dbReference>
<sequence length="167" mass="17345">MRAITAAAARGGAGALLALGLLTGCGTAGGGQEDRAGGGAQSEEERLQEAQLEFARCMRDNGVDVEDPGGDGAVAALEMDDETEKALEVCEEKVPMDEFQPSEEELAEMHERDLELAECLRGEGMDVEDPKKGEGMTLPLDDKGMEEALEACGQGGMSTVPRGGGGE</sequence>